<dbReference type="Proteomes" id="UP001054945">
    <property type="component" value="Unassembled WGS sequence"/>
</dbReference>
<protein>
    <submittedName>
        <fullName evidence="1">Uncharacterized protein</fullName>
    </submittedName>
</protein>
<organism evidence="1 2">
    <name type="scientific">Caerostris extrusa</name>
    <name type="common">Bark spider</name>
    <name type="synonym">Caerostris bankana</name>
    <dbReference type="NCBI Taxonomy" id="172846"/>
    <lineage>
        <taxon>Eukaryota</taxon>
        <taxon>Metazoa</taxon>
        <taxon>Ecdysozoa</taxon>
        <taxon>Arthropoda</taxon>
        <taxon>Chelicerata</taxon>
        <taxon>Arachnida</taxon>
        <taxon>Araneae</taxon>
        <taxon>Araneomorphae</taxon>
        <taxon>Entelegynae</taxon>
        <taxon>Araneoidea</taxon>
        <taxon>Araneidae</taxon>
        <taxon>Caerostris</taxon>
    </lineage>
</organism>
<comment type="caution">
    <text evidence="1">The sequence shown here is derived from an EMBL/GenBank/DDBJ whole genome shotgun (WGS) entry which is preliminary data.</text>
</comment>
<gene>
    <name evidence="1" type="ORF">CEXT_672701</name>
</gene>
<sequence length="118" mass="13510">MQFHSTKPSDKRHTAKQFLPLVVEDPHPRYSWSIVAKILFSEPVMEKKDHHYLLKPQKPTHSSYLGWLFAENRQTGHPPRKPHRILRTAAALTQREGLITLKAADSSSCVWLTECAVG</sequence>
<dbReference type="EMBL" id="BPLR01006668">
    <property type="protein sequence ID" value="GIY11626.1"/>
    <property type="molecule type" value="Genomic_DNA"/>
</dbReference>
<reference evidence="1 2" key="1">
    <citation type="submission" date="2021-06" db="EMBL/GenBank/DDBJ databases">
        <title>Caerostris extrusa draft genome.</title>
        <authorList>
            <person name="Kono N."/>
            <person name="Arakawa K."/>
        </authorList>
    </citation>
    <scope>NUCLEOTIDE SEQUENCE [LARGE SCALE GENOMIC DNA]</scope>
</reference>
<accession>A0AAV4QRW0</accession>
<name>A0AAV4QRW0_CAEEX</name>
<evidence type="ECO:0000313" key="1">
    <source>
        <dbReference type="EMBL" id="GIY11626.1"/>
    </source>
</evidence>
<proteinExistence type="predicted"/>
<dbReference type="AlphaFoldDB" id="A0AAV4QRW0"/>
<keyword evidence="2" id="KW-1185">Reference proteome</keyword>
<evidence type="ECO:0000313" key="2">
    <source>
        <dbReference type="Proteomes" id="UP001054945"/>
    </source>
</evidence>